<dbReference type="EMBL" id="SDMP01000002">
    <property type="protein sequence ID" value="RYR72835.1"/>
    <property type="molecule type" value="Genomic_DNA"/>
</dbReference>
<accession>A0A445EC44</accession>
<gene>
    <name evidence="1" type="ORF">Ahy_A02g007050</name>
</gene>
<reference evidence="1 2" key="1">
    <citation type="submission" date="2019-01" db="EMBL/GenBank/DDBJ databases">
        <title>Sequencing of cultivated peanut Arachis hypogaea provides insights into genome evolution and oil improvement.</title>
        <authorList>
            <person name="Chen X."/>
        </authorList>
    </citation>
    <scope>NUCLEOTIDE SEQUENCE [LARGE SCALE GENOMIC DNA]</scope>
    <source>
        <strain evidence="2">cv. Fuhuasheng</strain>
        <tissue evidence="1">Leaves</tissue>
    </source>
</reference>
<organism evidence="1 2">
    <name type="scientific">Arachis hypogaea</name>
    <name type="common">Peanut</name>
    <dbReference type="NCBI Taxonomy" id="3818"/>
    <lineage>
        <taxon>Eukaryota</taxon>
        <taxon>Viridiplantae</taxon>
        <taxon>Streptophyta</taxon>
        <taxon>Embryophyta</taxon>
        <taxon>Tracheophyta</taxon>
        <taxon>Spermatophyta</taxon>
        <taxon>Magnoliopsida</taxon>
        <taxon>eudicotyledons</taxon>
        <taxon>Gunneridae</taxon>
        <taxon>Pentapetalae</taxon>
        <taxon>rosids</taxon>
        <taxon>fabids</taxon>
        <taxon>Fabales</taxon>
        <taxon>Fabaceae</taxon>
        <taxon>Papilionoideae</taxon>
        <taxon>50 kb inversion clade</taxon>
        <taxon>dalbergioids sensu lato</taxon>
        <taxon>Dalbergieae</taxon>
        <taxon>Pterocarpus clade</taxon>
        <taxon>Arachis</taxon>
    </lineage>
</organism>
<keyword evidence="2" id="KW-1185">Reference proteome</keyword>
<evidence type="ECO:0000313" key="1">
    <source>
        <dbReference type="EMBL" id="RYR72835.1"/>
    </source>
</evidence>
<comment type="caution">
    <text evidence="1">The sequence shown here is derived from an EMBL/GenBank/DDBJ whole genome shotgun (WGS) entry which is preliminary data.</text>
</comment>
<evidence type="ECO:0000313" key="2">
    <source>
        <dbReference type="Proteomes" id="UP000289738"/>
    </source>
</evidence>
<sequence length="68" mass="7989">MMVAVKIKLNFGVKEYVFHTGELWEAKDRICKASIHGNLTSWDFRFSEVKSSWATSSFKSRETYWILP</sequence>
<name>A0A445EC44_ARAHY</name>
<protein>
    <submittedName>
        <fullName evidence="1">Uncharacterized protein</fullName>
    </submittedName>
</protein>
<dbReference type="Proteomes" id="UP000289738">
    <property type="component" value="Chromosome A02"/>
</dbReference>
<dbReference type="AlphaFoldDB" id="A0A445EC44"/>
<proteinExistence type="predicted"/>